<gene>
    <name evidence="3" type="ORF">EYB31_10690</name>
</gene>
<dbReference type="InterPro" id="IPR006680">
    <property type="entry name" value="Amidohydro-rel"/>
</dbReference>
<name>A0A4Q9DT06_9BACL</name>
<evidence type="ECO:0000256" key="1">
    <source>
        <dbReference type="ARBA" id="ARBA00023239"/>
    </source>
</evidence>
<dbReference type="AlphaFoldDB" id="A0A4Q9DT06"/>
<protein>
    <submittedName>
        <fullName evidence="3">Amidohydrolase</fullName>
    </submittedName>
</protein>
<dbReference type="GO" id="GO:0019748">
    <property type="term" value="P:secondary metabolic process"/>
    <property type="evidence" value="ECO:0007669"/>
    <property type="project" value="TreeGrafter"/>
</dbReference>
<dbReference type="Gene3D" id="3.20.20.140">
    <property type="entry name" value="Metal-dependent hydrolases"/>
    <property type="match status" value="1"/>
</dbReference>
<dbReference type="RefSeq" id="WP_131013321.1">
    <property type="nucleotide sequence ID" value="NZ_SIRE01000007.1"/>
</dbReference>
<proteinExistence type="predicted"/>
<evidence type="ECO:0000313" key="3">
    <source>
        <dbReference type="EMBL" id="TBL79376.1"/>
    </source>
</evidence>
<dbReference type="OrthoDB" id="9777673at2"/>
<dbReference type="EMBL" id="SIRE01000007">
    <property type="protein sequence ID" value="TBL79376.1"/>
    <property type="molecule type" value="Genomic_DNA"/>
</dbReference>
<dbReference type="Proteomes" id="UP000293142">
    <property type="component" value="Unassembled WGS sequence"/>
</dbReference>
<dbReference type="InterPro" id="IPR032466">
    <property type="entry name" value="Metal_Hydrolase"/>
</dbReference>
<accession>A0A4Q9DT06</accession>
<reference evidence="3 4" key="1">
    <citation type="submission" date="2019-02" db="EMBL/GenBank/DDBJ databases">
        <title>Paenibacillus sp. nov., isolated from surface-sterilized tissue of Thalictrum simplex L.</title>
        <authorList>
            <person name="Tuo L."/>
        </authorList>
    </citation>
    <scope>NUCLEOTIDE SEQUENCE [LARGE SCALE GENOMIC DNA]</scope>
    <source>
        <strain evidence="3 4">N2SHLJ1</strain>
    </source>
</reference>
<organism evidence="3 4">
    <name type="scientific">Paenibacillus thalictri</name>
    <dbReference type="NCBI Taxonomy" id="2527873"/>
    <lineage>
        <taxon>Bacteria</taxon>
        <taxon>Bacillati</taxon>
        <taxon>Bacillota</taxon>
        <taxon>Bacilli</taxon>
        <taxon>Bacillales</taxon>
        <taxon>Paenibacillaceae</taxon>
        <taxon>Paenibacillus</taxon>
    </lineage>
</organism>
<keyword evidence="3" id="KW-0378">Hydrolase</keyword>
<evidence type="ECO:0000313" key="4">
    <source>
        <dbReference type="Proteomes" id="UP000293142"/>
    </source>
</evidence>
<sequence length="312" mass="34901">MYDVHTHFIPPEVTQWLRSNKEAVNAKWIQKDPLKADFLSVNGNWEFELKESFVNPELYLGEQEKAGIAHSLVSPIPQLFLYDFAPEVTSEVSTVYNDGLAQWVKLHDTRLSALATVPLNDPEAAAAELERAMGQGLRGAIVGSSWGGNMLSEDKFTPFWESANRNKAIVFVHPLLCTDPRLGKRMMPNLIGVPWESTVCATDLLLSGMLTRYPDVKILLAHGGGLMPYQIGRMNKGYEMWKAVSAELPEPPQMMIKKFWYDTVLWNPGALHYLTELVGEDKIVQGTDYPFDLCEWPPAVVGDSGFKSLMGA</sequence>
<feature type="domain" description="Amidohydrolase-related" evidence="2">
    <location>
        <begin position="3"/>
        <end position="299"/>
    </location>
</feature>
<keyword evidence="4" id="KW-1185">Reference proteome</keyword>
<dbReference type="GO" id="GO:0016831">
    <property type="term" value="F:carboxy-lyase activity"/>
    <property type="evidence" value="ECO:0007669"/>
    <property type="project" value="InterPro"/>
</dbReference>
<dbReference type="GO" id="GO:0016787">
    <property type="term" value="F:hydrolase activity"/>
    <property type="evidence" value="ECO:0007669"/>
    <property type="project" value="UniProtKB-KW"/>
</dbReference>
<dbReference type="Pfam" id="PF04909">
    <property type="entry name" value="Amidohydro_2"/>
    <property type="match status" value="1"/>
</dbReference>
<dbReference type="GO" id="GO:0005829">
    <property type="term" value="C:cytosol"/>
    <property type="evidence" value="ECO:0007669"/>
    <property type="project" value="TreeGrafter"/>
</dbReference>
<comment type="caution">
    <text evidence="3">The sequence shown here is derived from an EMBL/GenBank/DDBJ whole genome shotgun (WGS) entry which is preliminary data.</text>
</comment>
<dbReference type="PANTHER" id="PTHR21240">
    <property type="entry name" value="2-AMINO-3-CARBOXYLMUCONATE-6-SEMIALDEHYDE DECARBOXYLASE"/>
    <property type="match status" value="1"/>
</dbReference>
<dbReference type="InterPro" id="IPR032465">
    <property type="entry name" value="ACMSD"/>
</dbReference>
<dbReference type="SUPFAM" id="SSF51556">
    <property type="entry name" value="Metallo-dependent hydrolases"/>
    <property type="match status" value="1"/>
</dbReference>
<evidence type="ECO:0000259" key="2">
    <source>
        <dbReference type="Pfam" id="PF04909"/>
    </source>
</evidence>
<dbReference type="PANTHER" id="PTHR21240:SF28">
    <property type="entry name" value="ISO-OROTATE DECARBOXYLASE (EUROFUNG)"/>
    <property type="match status" value="1"/>
</dbReference>
<keyword evidence="1" id="KW-0456">Lyase</keyword>